<protein>
    <submittedName>
        <fullName evidence="2">Stage II sporulation protein R</fullName>
    </submittedName>
</protein>
<dbReference type="RefSeq" id="WP_277444669.1">
    <property type="nucleotide sequence ID" value="NZ_JAKOAV010000026.1"/>
</dbReference>
<dbReference type="InterPro" id="IPR014202">
    <property type="entry name" value="Spore_II_R"/>
</dbReference>
<sequence>MNSKYKFIPLVLTTLTVLLFACTWNNKTQDTTYPSDQLIRLHIVANSDCVVDQELKRKVRDEIIRYISPEFLEAGNIFTAREIAAANLGKIKEIAAREINAEGKDYSVDVKLDNFTFPTKHYGPFVLPAGDYESVQVVIGSGGGANWWCVLFPPLCFVDMPKGTTVDLPESYNSASSLTAPNSSLTEEFTNAGAVSENFATQEPGSNALTDEIHTKVEFRFRILDLFNKFINS</sequence>
<dbReference type="EMBL" id="JAKOAV010000026">
    <property type="protein sequence ID" value="MDF9409223.1"/>
    <property type="molecule type" value="Genomic_DNA"/>
</dbReference>
<dbReference type="PROSITE" id="PS51257">
    <property type="entry name" value="PROKAR_LIPOPROTEIN"/>
    <property type="match status" value="1"/>
</dbReference>
<feature type="signal peptide" evidence="1">
    <location>
        <begin position="1"/>
        <end position="21"/>
    </location>
</feature>
<organism evidence="2 3">
    <name type="scientific">Pelotomaculum isophthalicicum JI</name>
    <dbReference type="NCBI Taxonomy" id="947010"/>
    <lineage>
        <taxon>Bacteria</taxon>
        <taxon>Bacillati</taxon>
        <taxon>Bacillota</taxon>
        <taxon>Clostridia</taxon>
        <taxon>Eubacteriales</taxon>
        <taxon>Desulfotomaculaceae</taxon>
        <taxon>Pelotomaculum</taxon>
    </lineage>
</organism>
<accession>A0A9X4JWJ3</accession>
<gene>
    <name evidence="2" type="primary">spoIIR</name>
    <name evidence="2" type="ORF">L7E55_12790</name>
</gene>
<reference evidence="2" key="1">
    <citation type="submission" date="2022-02" db="EMBL/GenBank/DDBJ databases">
        <authorList>
            <person name="Leng L."/>
        </authorList>
    </citation>
    <scope>NUCLEOTIDE SEQUENCE</scope>
    <source>
        <strain evidence="2">JI</strain>
    </source>
</reference>
<dbReference type="Pfam" id="PF09551">
    <property type="entry name" value="Spore_II_R"/>
    <property type="match status" value="1"/>
</dbReference>
<evidence type="ECO:0000313" key="3">
    <source>
        <dbReference type="Proteomes" id="UP001154312"/>
    </source>
</evidence>
<keyword evidence="3" id="KW-1185">Reference proteome</keyword>
<evidence type="ECO:0000313" key="2">
    <source>
        <dbReference type="EMBL" id="MDF9409223.1"/>
    </source>
</evidence>
<evidence type="ECO:0000256" key="1">
    <source>
        <dbReference type="SAM" id="SignalP"/>
    </source>
</evidence>
<dbReference type="AlphaFoldDB" id="A0A9X4JWJ3"/>
<comment type="caution">
    <text evidence="2">The sequence shown here is derived from an EMBL/GenBank/DDBJ whole genome shotgun (WGS) entry which is preliminary data.</text>
</comment>
<keyword evidence="1" id="KW-0732">Signal</keyword>
<feature type="chain" id="PRO_5040955527" evidence="1">
    <location>
        <begin position="22"/>
        <end position="233"/>
    </location>
</feature>
<dbReference type="NCBIfam" id="TIGR02837">
    <property type="entry name" value="spore_II_R"/>
    <property type="match status" value="1"/>
</dbReference>
<proteinExistence type="predicted"/>
<name>A0A9X4JWJ3_9FIRM</name>
<dbReference type="Proteomes" id="UP001154312">
    <property type="component" value="Unassembled WGS sequence"/>
</dbReference>